<reference evidence="1" key="1">
    <citation type="submission" date="2023-03" db="EMBL/GenBank/DDBJ databases">
        <authorList>
            <person name="Steffen K."/>
            <person name="Cardenas P."/>
        </authorList>
    </citation>
    <scope>NUCLEOTIDE SEQUENCE</scope>
</reference>
<gene>
    <name evidence="1" type="ORF">GBAR_LOCUS3225</name>
</gene>
<organism evidence="1 2">
    <name type="scientific">Geodia barretti</name>
    <name type="common">Barrett's horny sponge</name>
    <dbReference type="NCBI Taxonomy" id="519541"/>
    <lineage>
        <taxon>Eukaryota</taxon>
        <taxon>Metazoa</taxon>
        <taxon>Porifera</taxon>
        <taxon>Demospongiae</taxon>
        <taxon>Heteroscleromorpha</taxon>
        <taxon>Tetractinellida</taxon>
        <taxon>Astrophorina</taxon>
        <taxon>Geodiidae</taxon>
        <taxon>Geodia</taxon>
    </lineage>
</organism>
<dbReference type="Proteomes" id="UP001174909">
    <property type="component" value="Unassembled WGS sequence"/>
</dbReference>
<protein>
    <submittedName>
        <fullName evidence="1">Uncharacterized protein</fullName>
    </submittedName>
</protein>
<evidence type="ECO:0000313" key="1">
    <source>
        <dbReference type="EMBL" id="CAI8001622.1"/>
    </source>
</evidence>
<accession>A0AA35W865</accession>
<sequence>MARILGKVGGQLGLVAWSVLGLKEPYWTA</sequence>
<comment type="caution">
    <text evidence="1">The sequence shown here is derived from an EMBL/GenBank/DDBJ whole genome shotgun (WGS) entry which is preliminary data.</text>
</comment>
<evidence type="ECO:0000313" key="2">
    <source>
        <dbReference type="Proteomes" id="UP001174909"/>
    </source>
</evidence>
<proteinExistence type="predicted"/>
<name>A0AA35W865_GEOBA</name>
<keyword evidence="2" id="KW-1185">Reference proteome</keyword>
<dbReference type="AlphaFoldDB" id="A0AA35W865"/>
<dbReference type="EMBL" id="CASHTH010000445">
    <property type="protein sequence ID" value="CAI8001622.1"/>
    <property type="molecule type" value="Genomic_DNA"/>
</dbReference>